<evidence type="ECO:0000313" key="4">
    <source>
        <dbReference type="EMBL" id="VVN89619.1"/>
    </source>
</evidence>
<dbReference type="Proteomes" id="UP000337909">
    <property type="component" value="Unassembled WGS sequence"/>
</dbReference>
<dbReference type="GO" id="GO:0046872">
    <property type="term" value="F:metal ion binding"/>
    <property type="evidence" value="ECO:0007669"/>
    <property type="project" value="UniProtKB-KW"/>
</dbReference>
<dbReference type="InterPro" id="IPR023696">
    <property type="entry name" value="Ureohydrolase_dom_sf"/>
</dbReference>
<sequence length="70" mass="7258">MPAVHPPAPGLDFGPGALEILGGLRGINLVGMDVVEVAPAYDNADITSLAAATLAMEMLCLYAARHKVDR</sequence>
<evidence type="ECO:0000313" key="5">
    <source>
        <dbReference type="Proteomes" id="UP000337909"/>
    </source>
</evidence>
<organism evidence="4 5">
    <name type="scientific">Pseudomonas fluorescens</name>
    <dbReference type="NCBI Taxonomy" id="294"/>
    <lineage>
        <taxon>Bacteria</taxon>
        <taxon>Pseudomonadati</taxon>
        <taxon>Pseudomonadota</taxon>
        <taxon>Gammaproteobacteria</taxon>
        <taxon>Pseudomonadales</taxon>
        <taxon>Pseudomonadaceae</taxon>
        <taxon>Pseudomonas</taxon>
    </lineage>
</organism>
<protein>
    <submittedName>
        <fullName evidence="4">Agmatinase</fullName>
        <ecNumber evidence="4">3.5.3.11</ecNumber>
    </submittedName>
</protein>
<keyword evidence="1" id="KW-0479">Metal-binding</keyword>
<proteinExistence type="inferred from homology"/>
<dbReference type="GO" id="GO:0008783">
    <property type="term" value="F:agmatinase activity"/>
    <property type="evidence" value="ECO:0007669"/>
    <property type="project" value="UniProtKB-EC"/>
</dbReference>
<accession>A0A5E7BDM6</accession>
<dbReference type="EMBL" id="CABVHQ010000013">
    <property type="protein sequence ID" value="VVN89619.1"/>
    <property type="molecule type" value="Genomic_DNA"/>
</dbReference>
<dbReference type="PROSITE" id="PS51409">
    <property type="entry name" value="ARGINASE_2"/>
    <property type="match status" value="1"/>
</dbReference>
<dbReference type="PANTHER" id="PTHR11358">
    <property type="entry name" value="ARGINASE/AGMATINASE"/>
    <property type="match status" value="1"/>
</dbReference>
<dbReference type="GO" id="GO:0033389">
    <property type="term" value="P:putrescine biosynthetic process from arginine, via agmatine"/>
    <property type="evidence" value="ECO:0007669"/>
    <property type="project" value="TreeGrafter"/>
</dbReference>
<dbReference type="SUPFAM" id="SSF52768">
    <property type="entry name" value="Arginase/deacetylase"/>
    <property type="match status" value="1"/>
</dbReference>
<gene>
    <name evidence="4" type="primary">speB</name>
    <name evidence="4" type="ORF">PS691_01759</name>
</gene>
<keyword evidence="2 4" id="KW-0378">Hydrolase</keyword>
<dbReference type="Gene3D" id="3.40.800.10">
    <property type="entry name" value="Ureohydrolase domain"/>
    <property type="match status" value="1"/>
</dbReference>
<evidence type="ECO:0000256" key="2">
    <source>
        <dbReference type="ARBA" id="ARBA00022801"/>
    </source>
</evidence>
<name>A0A5E7BDM6_PSEFL</name>
<evidence type="ECO:0000256" key="3">
    <source>
        <dbReference type="PROSITE-ProRule" id="PRU00742"/>
    </source>
</evidence>
<comment type="similarity">
    <text evidence="3">Belongs to the arginase family.</text>
</comment>
<dbReference type="PANTHER" id="PTHR11358:SF26">
    <property type="entry name" value="GUANIDINO ACID HYDROLASE, MITOCHONDRIAL"/>
    <property type="match status" value="1"/>
</dbReference>
<dbReference type="Pfam" id="PF00491">
    <property type="entry name" value="Arginase"/>
    <property type="match status" value="1"/>
</dbReference>
<dbReference type="EC" id="3.5.3.11" evidence="4"/>
<evidence type="ECO:0000256" key="1">
    <source>
        <dbReference type="ARBA" id="ARBA00022723"/>
    </source>
</evidence>
<reference evidence="4 5" key="1">
    <citation type="submission" date="2019-09" db="EMBL/GenBank/DDBJ databases">
        <authorList>
            <person name="Chandra G."/>
            <person name="Truman W A."/>
        </authorList>
    </citation>
    <scope>NUCLEOTIDE SEQUENCE [LARGE SCALE GENOMIC DNA]</scope>
    <source>
        <strain evidence="4">PS691</strain>
    </source>
</reference>
<dbReference type="InterPro" id="IPR006035">
    <property type="entry name" value="Ureohydrolase"/>
</dbReference>
<dbReference type="AlphaFoldDB" id="A0A5E7BDM6"/>